<keyword evidence="1" id="KW-1133">Transmembrane helix</keyword>
<keyword evidence="1" id="KW-0812">Transmembrane</keyword>
<name>A0A3G5A1A3_9VIRU</name>
<dbReference type="EMBL" id="MK072163">
    <property type="protein sequence ID" value="AYV79643.1"/>
    <property type="molecule type" value="Genomic_DNA"/>
</dbReference>
<evidence type="ECO:0000313" key="2">
    <source>
        <dbReference type="EMBL" id="AYV79643.1"/>
    </source>
</evidence>
<organism evidence="2">
    <name type="scientific">Faunusvirus sp</name>
    <dbReference type="NCBI Taxonomy" id="2487766"/>
    <lineage>
        <taxon>Viruses</taxon>
        <taxon>Varidnaviria</taxon>
        <taxon>Bamfordvirae</taxon>
        <taxon>Nucleocytoviricota</taxon>
        <taxon>Megaviricetes</taxon>
        <taxon>Imitervirales</taxon>
        <taxon>Mimiviridae</taxon>
    </lineage>
</organism>
<protein>
    <submittedName>
        <fullName evidence="2">Halomucin</fullName>
    </submittedName>
</protein>
<reference evidence="2" key="1">
    <citation type="submission" date="2018-10" db="EMBL/GenBank/DDBJ databases">
        <title>Hidden diversity of soil giant viruses.</title>
        <authorList>
            <person name="Schulz F."/>
            <person name="Alteio L."/>
            <person name="Goudeau D."/>
            <person name="Ryan E.M."/>
            <person name="Malmstrom R.R."/>
            <person name="Blanchard J."/>
            <person name="Woyke T."/>
        </authorList>
    </citation>
    <scope>NUCLEOTIDE SEQUENCE</scope>
    <source>
        <strain evidence="2">FNV1</strain>
    </source>
</reference>
<gene>
    <name evidence="2" type="ORF">Faunusvirus32_5</name>
</gene>
<proteinExistence type="predicted"/>
<sequence length="639" mass="68052">MGASASSQASFGVNTGKIIATQQLAAKNNITIQAAALQIAATDKAAADKAAAAKAIADKAAAAQQAADVKRINDANIGYKFVGCYKDQDSRALPTLVGLVDKNNAVKTCYNNIKPGHKYFAIQSGNECRAGDSGYDKYGAVTTCDINQGGAWVNAVYENVSPVPVCTGFQTPGCALTQYGQFGLRNQFDGTVINIYDDNHGFGFNKGNTLNYINGGDMADIKVSYINDTDFNLIYTVNGVDKVLNNAHQDDIVSYDNQVDNSSSNAIWSFNISNGIANQIKNKQSGGYWALNTWGDQLNPSAWAAVWAQGGYKPLKIIVVKPSPLIVKYNDVLNNKIKCCTGEYDEAVYGDICKSLDIWNSDGNYTPTCNSLLRTNCANGDNFNTATCKKWCLAKPFECMDTATTFCGKDKNYLSDNCKSFCSIPDQNIANQCNTMLVTKCTDPANKDPWCSCYKPLNTFAGFEKIDPLKNNLTRCFIPECKNYGFKATLQADPACPSCIQDLSIGGSAEYNAQDIKQTCGTDLGIPKPAIPTPVPPAASPSSIVPVTSPTSVPVISPISAVPVVPAISAAPATPTAITASSDTKTSPDDSITNAVAYQTPTIAGSFSELGTIMKSNIGITIGITVVLVTLLVVFTVKK</sequence>
<feature type="transmembrane region" description="Helical" evidence="1">
    <location>
        <begin position="618"/>
        <end position="637"/>
    </location>
</feature>
<evidence type="ECO:0000256" key="1">
    <source>
        <dbReference type="SAM" id="Phobius"/>
    </source>
</evidence>
<keyword evidence="1" id="KW-0472">Membrane</keyword>
<accession>A0A3G5A1A3</accession>